<evidence type="ECO:0000313" key="8">
    <source>
        <dbReference type="EMBL" id="KAK1444281.1"/>
    </source>
</evidence>
<keyword evidence="4 5" id="KW-0472">Membrane</keyword>
<reference evidence="8" key="1">
    <citation type="submission" date="2023-08" db="EMBL/GenBank/DDBJ databases">
        <title>Draft sequence of the Babesia gibsoni genome.</title>
        <authorList>
            <person name="Yamagishi J.Y."/>
            <person name="Xuan X.X."/>
        </authorList>
    </citation>
    <scope>NUCLEOTIDE SEQUENCE</scope>
    <source>
        <strain evidence="8">Azabu</strain>
    </source>
</reference>
<feature type="domain" description="Peptidase S54 rhomboid" evidence="7">
    <location>
        <begin position="407"/>
        <end position="478"/>
    </location>
</feature>
<evidence type="ECO:0000256" key="2">
    <source>
        <dbReference type="ARBA" id="ARBA00022692"/>
    </source>
</evidence>
<dbReference type="PANTHER" id="PTHR43731">
    <property type="entry name" value="RHOMBOID PROTEASE"/>
    <property type="match status" value="1"/>
</dbReference>
<evidence type="ECO:0000256" key="6">
    <source>
        <dbReference type="SAM" id="SignalP"/>
    </source>
</evidence>
<keyword evidence="3 5" id="KW-1133">Transmembrane helix</keyword>
<evidence type="ECO:0000256" key="4">
    <source>
        <dbReference type="ARBA" id="ARBA00023136"/>
    </source>
</evidence>
<feature type="chain" id="PRO_5042075327" description="Peptidase S54 rhomboid domain-containing protein" evidence="6">
    <location>
        <begin position="22"/>
        <end position="480"/>
    </location>
</feature>
<comment type="caution">
    <text evidence="8">The sequence shown here is derived from an EMBL/GenBank/DDBJ whole genome shotgun (WGS) entry which is preliminary data.</text>
</comment>
<name>A0AAD8USR2_BABGI</name>
<sequence>MSLASFHMLHLLCALFAVAYGVKNPLKDVVNARSNIQPLGFIDRNCTPHSSLPLRRHNDGSYSSSHGTVRAAKSSIISKQNVKNNVFSLLGSINAAKPSWVINATVTDAIRLHVPKEIMTQLDALPQKITTFVRQLQQMNDFRHQVKCVLDTLSTALEDPSAFVEKHGRQCLLFLEESCRHVLNEAHNVYLRICSSGIYEVLTKGANPVDHIVRIIGTVFAIETLTNSSYLRVNYDLNPMEIFTRGQYYRLLTSLFLHNGLVHMLHNVRTLGSLGTEIIDLFGPKRMIAIYLVSGIVANYVSYIYHFAYVNGLPADVFTMTQSVVQGVGQSANYPSNTVDAVMDQIRERNAGRSFPLFMLSYIHTSIFNVLGGTVRFLLPFAFKSKNGNSTPEIDSSIQSYLKRKIARHRGCGASSAIYGLMGAICAYHQRFGGKAEKERVLDLVKTAIVQNIIAISGANIDYVSHLFGFITGYAMTLNM</sequence>
<feature type="transmembrane region" description="Helical" evidence="5">
    <location>
        <begin position="288"/>
        <end position="308"/>
    </location>
</feature>
<dbReference type="EMBL" id="JAVEPI010000001">
    <property type="protein sequence ID" value="KAK1444281.1"/>
    <property type="molecule type" value="Genomic_DNA"/>
</dbReference>
<keyword evidence="2 5" id="KW-0812">Transmembrane</keyword>
<dbReference type="SUPFAM" id="SSF144091">
    <property type="entry name" value="Rhomboid-like"/>
    <property type="match status" value="1"/>
</dbReference>
<proteinExistence type="predicted"/>
<dbReference type="AlphaFoldDB" id="A0AAD8USR2"/>
<dbReference type="Pfam" id="PF01694">
    <property type="entry name" value="Rhomboid"/>
    <property type="match status" value="2"/>
</dbReference>
<organism evidence="8 9">
    <name type="scientific">Babesia gibsoni</name>
    <dbReference type="NCBI Taxonomy" id="33632"/>
    <lineage>
        <taxon>Eukaryota</taxon>
        <taxon>Sar</taxon>
        <taxon>Alveolata</taxon>
        <taxon>Apicomplexa</taxon>
        <taxon>Aconoidasida</taxon>
        <taxon>Piroplasmida</taxon>
        <taxon>Babesiidae</taxon>
        <taxon>Babesia</taxon>
    </lineage>
</organism>
<keyword evidence="9" id="KW-1185">Reference proteome</keyword>
<feature type="signal peptide" evidence="6">
    <location>
        <begin position="1"/>
        <end position="21"/>
    </location>
</feature>
<dbReference type="Gene3D" id="1.20.1540.10">
    <property type="entry name" value="Rhomboid-like"/>
    <property type="match status" value="1"/>
</dbReference>
<dbReference type="GO" id="GO:0016020">
    <property type="term" value="C:membrane"/>
    <property type="evidence" value="ECO:0007669"/>
    <property type="project" value="UniProtKB-SubCell"/>
</dbReference>
<dbReference type="InterPro" id="IPR035952">
    <property type="entry name" value="Rhomboid-like_sf"/>
</dbReference>
<dbReference type="Proteomes" id="UP001230268">
    <property type="component" value="Unassembled WGS sequence"/>
</dbReference>
<evidence type="ECO:0000259" key="7">
    <source>
        <dbReference type="Pfam" id="PF01694"/>
    </source>
</evidence>
<dbReference type="InterPro" id="IPR022764">
    <property type="entry name" value="Peptidase_S54_rhomboid_dom"/>
</dbReference>
<evidence type="ECO:0000313" key="9">
    <source>
        <dbReference type="Proteomes" id="UP001230268"/>
    </source>
</evidence>
<dbReference type="GO" id="GO:0004252">
    <property type="term" value="F:serine-type endopeptidase activity"/>
    <property type="evidence" value="ECO:0007669"/>
    <property type="project" value="InterPro"/>
</dbReference>
<comment type="subcellular location">
    <subcellularLocation>
        <location evidence="1">Membrane</location>
        <topology evidence="1">Multi-pass membrane protein</topology>
    </subcellularLocation>
</comment>
<protein>
    <recommendedName>
        <fullName evidence="7">Peptidase S54 rhomboid domain-containing protein</fullName>
    </recommendedName>
</protein>
<keyword evidence="6" id="KW-0732">Signal</keyword>
<dbReference type="PANTHER" id="PTHR43731:SF26">
    <property type="entry name" value="RHOMBOID-LIKE PROTEIN 10, CHLOROPLASTIC"/>
    <property type="match status" value="1"/>
</dbReference>
<accession>A0AAD8USR2</accession>
<feature type="transmembrane region" description="Helical" evidence="5">
    <location>
        <begin position="357"/>
        <end position="379"/>
    </location>
</feature>
<feature type="domain" description="Peptidase S54 rhomboid" evidence="7">
    <location>
        <begin position="245"/>
        <end position="323"/>
    </location>
</feature>
<evidence type="ECO:0000256" key="3">
    <source>
        <dbReference type="ARBA" id="ARBA00022989"/>
    </source>
</evidence>
<evidence type="ECO:0000256" key="5">
    <source>
        <dbReference type="SAM" id="Phobius"/>
    </source>
</evidence>
<gene>
    <name evidence="8" type="ORF">BgAZ_101870</name>
</gene>
<evidence type="ECO:0000256" key="1">
    <source>
        <dbReference type="ARBA" id="ARBA00004141"/>
    </source>
</evidence>
<dbReference type="InterPro" id="IPR050925">
    <property type="entry name" value="Rhomboid_protease_S54"/>
</dbReference>